<dbReference type="Proteomes" id="UP001237105">
    <property type="component" value="Unassembled WGS sequence"/>
</dbReference>
<feature type="region of interest" description="Disordered" evidence="1">
    <location>
        <begin position="77"/>
        <end position="98"/>
    </location>
</feature>
<reference evidence="2 3" key="1">
    <citation type="submission" date="2023-05" db="EMBL/GenBank/DDBJ databases">
        <title>Draft genome sequence of Streptomyces sp. B-S-A12 isolated from a cave soil in Thailand.</title>
        <authorList>
            <person name="Chamroensaksri N."/>
            <person name="Muangham S."/>
        </authorList>
    </citation>
    <scope>NUCLEOTIDE SEQUENCE [LARGE SCALE GENOMIC DNA]</scope>
    <source>
        <strain evidence="2 3">B-S-A12</strain>
    </source>
</reference>
<comment type="caution">
    <text evidence="2">The sequence shown here is derived from an EMBL/GenBank/DDBJ whole genome shotgun (WGS) entry which is preliminary data.</text>
</comment>
<feature type="region of interest" description="Disordered" evidence="1">
    <location>
        <begin position="1"/>
        <end position="26"/>
    </location>
</feature>
<name>A0ABT6SZ55_9ACTN</name>
<evidence type="ECO:0000256" key="1">
    <source>
        <dbReference type="SAM" id="MobiDB-lite"/>
    </source>
</evidence>
<proteinExistence type="predicted"/>
<protein>
    <submittedName>
        <fullName evidence="2">Uncharacterized protein</fullName>
    </submittedName>
</protein>
<sequence>MSKKEPAPQNPGLTVIEPSQAAAPANPATLSLETKGDTYVLKAASGTSLPADIPLVDGDGKLIVTYRAARADDASAPAESRRFTGFEFHRPQSPWGHD</sequence>
<accession>A0ABT6SZ55</accession>
<gene>
    <name evidence="2" type="ORF">QIT00_20425</name>
</gene>
<organism evidence="2 3">
    <name type="scientific">Streptomyces luteolus</name>
    <dbReference type="NCBI Taxonomy" id="3043615"/>
    <lineage>
        <taxon>Bacteria</taxon>
        <taxon>Bacillati</taxon>
        <taxon>Actinomycetota</taxon>
        <taxon>Actinomycetes</taxon>
        <taxon>Kitasatosporales</taxon>
        <taxon>Streptomycetaceae</taxon>
        <taxon>Streptomyces</taxon>
    </lineage>
</organism>
<evidence type="ECO:0000313" key="2">
    <source>
        <dbReference type="EMBL" id="MDI3420892.1"/>
    </source>
</evidence>
<evidence type="ECO:0000313" key="3">
    <source>
        <dbReference type="Proteomes" id="UP001237105"/>
    </source>
</evidence>
<dbReference type="EMBL" id="JASCIS010000020">
    <property type="protein sequence ID" value="MDI3420892.1"/>
    <property type="molecule type" value="Genomic_DNA"/>
</dbReference>
<dbReference type="RefSeq" id="WP_282536762.1">
    <property type="nucleotide sequence ID" value="NZ_JASCIS010000020.1"/>
</dbReference>
<keyword evidence="3" id="KW-1185">Reference proteome</keyword>